<dbReference type="EMBL" id="FMTY01000008">
    <property type="protein sequence ID" value="SCX17546.1"/>
    <property type="molecule type" value="Genomic_DNA"/>
</dbReference>
<name>A0A1G4W6J0_9FLAO</name>
<accession>A0A1G4W6J0</accession>
<protein>
    <submittedName>
        <fullName evidence="2">Uncharacterized protein</fullName>
    </submittedName>
</protein>
<gene>
    <name evidence="2" type="ORF">SAMN02927925_02528</name>
</gene>
<evidence type="ECO:0000313" key="3">
    <source>
        <dbReference type="Proteomes" id="UP000182124"/>
    </source>
</evidence>
<dbReference type="eggNOG" id="ENOG502ZA6F">
    <property type="taxonomic scope" value="Bacteria"/>
</dbReference>
<dbReference type="Proteomes" id="UP000182124">
    <property type="component" value="Unassembled WGS sequence"/>
</dbReference>
<sequence length="536" mass="61843">MKNYFYVLLFLLASANHLNAQKSAANFPYKIGQPYRVFDFDNIYYFSKGDEIMTVKFIRSHTIIQKFESATPSLVKDKKYDGFFPGNFKIEDIIEVGQHYYFFFSVWDGKKEEEQLFSIEIDFAKGEFIGQPKLLFAADGKISGVKKAYGFFNLGTSIEDKFDFIQAQDKSNLLIQYRKVPAKKNDKASFDIIGLHLYDESLNAGFEKEIKMPYTERKMNNLDYQVDNKGNLYLLTKVYHDDSNDDKKNKSDLTANYHIELFIIKSGSDKIEITQYDNKDKFINQLWIKDSGLGYLFCVGLYSSGERLRKAGVMSAKQSNFDDCKGIVVFKVGPEGKIFGEAHYEIADNLINKYETSDKKKDDKLPYLELRDIDIMQDGSMIVIGEQYHMEIKGGGGFTEYKFDDILISKIDAAGKLAFMNRIPKNQRALNENQPFSYRYFKIDNNPCLVFVDNVKNLKLPADAKPHNATADLTIAKVSDKDGSFTKEFILNTTEINGFKLHKFAMNRFLKIRENSFIFEAYKKDKEDIMIKVDLK</sequence>
<feature type="chain" id="PRO_5010299626" evidence="1">
    <location>
        <begin position="21"/>
        <end position="536"/>
    </location>
</feature>
<reference evidence="2 3" key="1">
    <citation type="submission" date="2016-10" db="EMBL/GenBank/DDBJ databases">
        <authorList>
            <person name="de Groot N.N."/>
        </authorList>
    </citation>
    <scope>NUCLEOTIDE SEQUENCE [LARGE SCALE GENOMIC DNA]</scope>
    <source>
        <strain evidence="2 3">CGMCC 1.3801</strain>
    </source>
</reference>
<feature type="signal peptide" evidence="1">
    <location>
        <begin position="1"/>
        <end position="20"/>
    </location>
</feature>
<dbReference type="AlphaFoldDB" id="A0A1G4W6J0"/>
<proteinExistence type="predicted"/>
<evidence type="ECO:0000313" key="2">
    <source>
        <dbReference type="EMBL" id="SCX17546.1"/>
    </source>
</evidence>
<organism evidence="2 3">
    <name type="scientific">Flavobacterium saliperosum</name>
    <dbReference type="NCBI Taxonomy" id="329186"/>
    <lineage>
        <taxon>Bacteria</taxon>
        <taxon>Pseudomonadati</taxon>
        <taxon>Bacteroidota</taxon>
        <taxon>Flavobacteriia</taxon>
        <taxon>Flavobacteriales</taxon>
        <taxon>Flavobacteriaceae</taxon>
        <taxon>Flavobacterium</taxon>
    </lineage>
</organism>
<dbReference type="RefSeq" id="WP_023577476.1">
    <property type="nucleotide sequence ID" value="NZ_CBCSBQ010000012.1"/>
</dbReference>
<evidence type="ECO:0000256" key="1">
    <source>
        <dbReference type="SAM" id="SignalP"/>
    </source>
</evidence>
<keyword evidence="1" id="KW-0732">Signal</keyword>